<proteinExistence type="inferred from homology"/>
<reference evidence="7 8" key="1">
    <citation type="submission" date="2018-04" db="EMBL/GenBank/DDBJ databases">
        <authorList>
            <person name="Vogel A."/>
        </authorList>
    </citation>
    <scope>NUCLEOTIDE SEQUENCE [LARGE SCALE GENOMIC DNA]</scope>
</reference>
<dbReference type="EMBL" id="OOIL02003703">
    <property type="protein sequence ID" value="VFQ89105.1"/>
    <property type="molecule type" value="Genomic_DNA"/>
</dbReference>
<dbReference type="InterPro" id="IPR029063">
    <property type="entry name" value="SAM-dependent_MTases_sf"/>
</dbReference>
<keyword evidence="3" id="KW-0808">Transferase</keyword>
<evidence type="ECO:0000313" key="8">
    <source>
        <dbReference type="Proteomes" id="UP000595140"/>
    </source>
</evidence>
<dbReference type="GO" id="GO:0008168">
    <property type="term" value="F:methyltransferase activity"/>
    <property type="evidence" value="ECO:0007669"/>
    <property type="project" value="UniProtKB-KW"/>
</dbReference>
<keyword evidence="4" id="KW-0479">Metal-binding</keyword>
<evidence type="ECO:0000256" key="1">
    <source>
        <dbReference type="ARBA" id="ARBA00007967"/>
    </source>
</evidence>
<dbReference type="PANTHER" id="PTHR31009">
    <property type="entry name" value="S-ADENOSYL-L-METHIONINE:CARBOXYL METHYLTRANSFERASE FAMILY PROTEIN"/>
    <property type="match status" value="1"/>
</dbReference>
<dbReference type="Gene3D" id="1.10.1200.270">
    <property type="entry name" value="Methyltransferase, alpha-helical capping domain"/>
    <property type="match status" value="1"/>
</dbReference>
<keyword evidence="8" id="KW-1185">Reference proteome</keyword>
<dbReference type="GO" id="GO:0032259">
    <property type="term" value="P:methylation"/>
    <property type="evidence" value="ECO:0007669"/>
    <property type="project" value="UniProtKB-KW"/>
</dbReference>
<dbReference type="OrthoDB" id="1523883at2759"/>
<keyword evidence="5" id="KW-0460">Magnesium</keyword>
<evidence type="ECO:0000256" key="3">
    <source>
        <dbReference type="ARBA" id="ARBA00022679"/>
    </source>
</evidence>
<dbReference type="Pfam" id="PF03492">
    <property type="entry name" value="Methyltransf_7"/>
    <property type="match status" value="1"/>
</dbReference>
<name>A0A484MJY0_9ASTE</name>
<dbReference type="SUPFAM" id="SSF53335">
    <property type="entry name" value="S-adenosyl-L-methionine-dependent methyltransferases"/>
    <property type="match status" value="1"/>
</dbReference>
<dbReference type="InterPro" id="IPR005299">
    <property type="entry name" value="MeTrfase_7"/>
</dbReference>
<accession>A0A484MJY0</accession>
<dbReference type="Proteomes" id="UP000595140">
    <property type="component" value="Unassembled WGS sequence"/>
</dbReference>
<evidence type="ECO:0000256" key="4">
    <source>
        <dbReference type="ARBA" id="ARBA00022723"/>
    </source>
</evidence>
<evidence type="ECO:0000313" key="6">
    <source>
        <dbReference type="EMBL" id="VFQ89094.1"/>
    </source>
</evidence>
<sequence>MRVCEVLHMNGGVGDSSYSKNSILQKKGLVLTKPIAEKAINDTYTKLKPPTVSIADLGCSSGTNAFSAVSDLIKAIHHRAQNEAGEGLRSPEYNIYLNDLPGNDFNAIFGSWPQHLQDLKKEMGERFDGQCFCNGVPGSFYERLFPTNSLHFVHSSYSLMWLSQVPRGAEENKRNVYLAPSTPPGVVKAYYEQFERDFGTFIKCRAKELVAGGGMVLTIAGRKGEDPRSRECCHLWEILGLALSDLVDQGLIEEEKLNTFNIPYYTPSPAEVKHIVENEGSFSINSLEVTYVHCDPSEFVDKNKLEEEGYNVAKCFRAISEPMLLTHFGEGVIEKVMHQYHGRIASARLCGSAHLIHILKDKPIISFLPP</sequence>
<dbReference type="GO" id="GO:0046872">
    <property type="term" value="F:metal ion binding"/>
    <property type="evidence" value="ECO:0007669"/>
    <property type="project" value="UniProtKB-KW"/>
</dbReference>
<dbReference type="InterPro" id="IPR042086">
    <property type="entry name" value="MeTrfase_capping"/>
</dbReference>
<dbReference type="AlphaFoldDB" id="A0A484MJY0"/>
<keyword evidence="2" id="KW-0489">Methyltransferase</keyword>
<organism evidence="7 8">
    <name type="scientific">Cuscuta campestris</name>
    <dbReference type="NCBI Taxonomy" id="132261"/>
    <lineage>
        <taxon>Eukaryota</taxon>
        <taxon>Viridiplantae</taxon>
        <taxon>Streptophyta</taxon>
        <taxon>Embryophyta</taxon>
        <taxon>Tracheophyta</taxon>
        <taxon>Spermatophyta</taxon>
        <taxon>Magnoliopsida</taxon>
        <taxon>eudicotyledons</taxon>
        <taxon>Gunneridae</taxon>
        <taxon>Pentapetalae</taxon>
        <taxon>asterids</taxon>
        <taxon>lamiids</taxon>
        <taxon>Solanales</taxon>
        <taxon>Convolvulaceae</taxon>
        <taxon>Cuscuteae</taxon>
        <taxon>Cuscuta</taxon>
        <taxon>Cuscuta subgen. Grammica</taxon>
        <taxon>Cuscuta sect. Cleistogrammica</taxon>
    </lineage>
</organism>
<evidence type="ECO:0000256" key="2">
    <source>
        <dbReference type="ARBA" id="ARBA00022603"/>
    </source>
</evidence>
<protein>
    <submittedName>
        <fullName evidence="7">Uncharacterized protein</fullName>
    </submittedName>
</protein>
<evidence type="ECO:0000313" key="7">
    <source>
        <dbReference type="EMBL" id="VFQ89105.1"/>
    </source>
</evidence>
<comment type="similarity">
    <text evidence="1">Belongs to the methyltransferase superfamily. Type-7 methyltransferase family.</text>
</comment>
<dbReference type="Gene3D" id="3.40.50.150">
    <property type="entry name" value="Vaccinia Virus protein VP39"/>
    <property type="match status" value="1"/>
</dbReference>
<gene>
    <name evidence="6" type="ORF">CCAM_LOCUS30870</name>
    <name evidence="7" type="ORF">CCAM_LOCUS30881</name>
</gene>
<dbReference type="EMBL" id="OOIL02003703">
    <property type="protein sequence ID" value="VFQ89094.1"/>
    <property type="molecule type" value="Genomic_DNA"/>
</dbReference>
<evidence type="ECO:0000256" key="5">
    <source>
        <dbReference type="ARBA" id="ARBA00022842"/>
    </source>
</evidence>